<organism evidence="1 2">
    <name type="scientific">Dactylosporangium vinaceum</name>
    <dbReference type="NCBI Taxonomy" id="53362"/>
    <lineage>
        <taxon>Bacteria</taxon>
        <taxon>Bacillati</taxon>
        <taxon>Actinomycetota</taxon>
        <taxon>Actinomycetes</taxon>
        <taxon>Micromonosporales</taxon>
        <taxon>Micromonosporaceae</taxon>
        <taxon>Dactylosporangium</taxon>
    </lineage>
</organism>
<dbReference type="Proteomes" id="UP001589608">
    <property type="component" value="Unassembled WGS sequence"/>
</dbReference>
<dbReference type="PANTHER" id="PTHR30348">
    <property type="entry name" value="UNCHARACTERIZED PROTEIN YECE"/>
    <property type="match status" value="1"/>
</dbReference>
<dbReference type="EMBL" id="JBHMCA010000046">
    <property type="protein sequence ID" value="MFB9446306.1"/>
    <property type="molecule type" value="Genomic_DNA"/>
</dbReference>
<evidence type="ECO:0000313" key="1">
    <source>
        <dbReference type="EMBL" id="MFB9446306.1"/>
    </source>
</evidence>
<comment type="caution">
    <text evidence="1">The sequence shown here is derived from an EMBL/GenBank/DDBJ whole genome shotgun (WGS) entry which is preliminary data.</text>
</comment>
<name>A0ABV5MBR8_9ACTN</name>
<dbReference type="SUPFAM" id="SSF117396">
    <property type="entry name" value="TM1631-like"/>
    <property type="match status" value="1"/>
</dbReference>
<dbReference type="Pfam" id="PF01904">
    <property type="entry name" value="DUF72"/>
    <property type="match status" value="1"/>
</dbReference>
<sequence>MGVIRLGTASWADRQLLTSGWYPREVKTSAERLAFYASRFDLVEADTSYYAIPAPEMTAGWAAATPPGFTFDVKAYALLTGHSTQARTLPSDLRPAARATGMIRRSDLPPEVLDELWRRFHTALEPLRDRLGTVLLQFPPWLAYGEAGVRRIEDTIARCRPLAAAVELRHGSWFAGSQRTLETLLMLQRAGTSFVAVDMPQGFSSSVPPVLAVTASPAVVRFHGHSSAWERGSKEDKFRYAYSERELTDWAARLHMLAADADEVHVLMNNCCAGQAQRDAARLMELVGQSSDRSPVIG</sequence>
<proteinExistence type="predicted"/>
<dbReference type="InterPro" id="IPR002763">
    <property type="entry name" value="DUF72"/>
</dbReference>
<evidence type="ECO:0000313" key="2">
    <source>
        <dbReference type="Proteomes" id="UP001589608"/>
    </source>
</evidence>
<protein>
    <submittedName>
        <fullName evidence="1">DUF72 domain-containing protein</fullName>
    </submittedName>
</protein>
<dbReference type="PANTHER" id="PTHR30348:SF13">
    <property type="entry name" value="UPF0759 PROTEIN YUNF"/>
    <property type="match status" value="1"/>
</dbReference>
<dbReference type="InterPro" id="IPR036520">
    <property type="entry name" value="UPF0759_sf"/>
</dbReference>
<accession>A0ABV5MBR8</accession>
<keyword evidence="2" id="KW-1185">Reference proteome</keyword>
<dbReference type="RefSeq" id="WP_223102315.1">
    <property type="nucleotide sequence ID" value="NZ_CP061913.1"/>
</dbReference>
<reference evidence="1 2" key="1">
    <citation type="submission" date="2024-09" db="EMBL/GenBank/DDBJ databases">
        <authorList>
            <person name="Sun Q."/>
            <person name="Mori K."/>
        </authorList>
    </citation>
    <scope>NUCLEOTIDE SEQUENCE [LARGE SCALE GENOMIC DNA]</scope>
    <source>
        <strain evidence="1 2">JCM 3307</strain>
    </source>
</reference>
<gene>
    <name evidence="1" type="ORF">ACFFTR_24750</name>
</gene>
<dbReference type="Gene3D" id="3.20.20.410">
    <property type="entry name" value="Protein of unknown function UPF0759"/>
    <property type="match status" value="1"/>
</dbReference>